<dbReference type="GO" id="GO:0022857">
    <property type="term" value="F:transmembrane transporter activity"/>
    <property type="evidence" value="ECO:0007669"/>
    <property type="project" value="InterPro"/>
</dbReference>
<evidence type="ECO:0000256" key="7">
    <source>
        <dbReference type="ARBA" id="ARBA00022985"/>
    </source>
</evidence>
<keyword evidence="3" id="KW-0444">Lipid biosynthesis</keyword>
<evidence type="ECO:0000256" key="4">
    <source>
        <dbReference type="ARBA" id="ARBA00022519"/>
    </source>
</evidence>
<dbReference type="EMBL" id="NGDO01000074">
    <property type="protein sequence ID" value="OTL94518.1"/>
    <property type="molecule type" value="Genomic_DNA"/>
</dbReference>
<proteinExistence type="predicted"/>
<dbReference type="GO" id="GO:0009103">
    <property type="term" value="P:lipopolysaccharide biosynthetic process"/>
    <property type="evidence" value="ECO:0007669"/>
    <property type="project" value="UniProtKB-KW"/>
</dbReference>
<reference evidence="15 17" key="2">
    <citation type="submission" date="2017-05" db="EMBL/GenBank/DDBJ databases">
        <authorList>
            <person name="Kreiswirth B."/>
            <person name="Manca C."/>
            <person name="Chen L."/>
            <person name="Evans S."/>
            <person name="Fowler V."/>
            <person name="Patel R."/>
            <person name="Chambers H."/>
            <person name="Bonomo R."/>
            <person name="Paul V."/>
            <person name="Sankar J."/>
            <person name="Gaind R."/>
            <person name="Ray P."/>
            <person name="Gautam V."/>
            <person name="Biswal M."/>
            <person name="Datta S."/>
            <person name="Walia K."/>
            <person name="Adams M."/>
            <person name="Nelson K."/>
            <person name="Sutton G."/>
            <person name="Fouts D."/>
            <person name="Hujer K."/>
            <person name="Hujer A."/>
        </authorList>
    </citation>
    <scope>NUCLEOTIDE SEQUENCE [LARGE SCALE GENOMIC DNA]</scope>
    <source>
        <strain evidence="15 17">PR324</strain>
    </source>
</reference>
<sequence>MNIVVFSVWMLTILIDTVGQLAFKAAAHESKTNEGLEHWWFMAKRPWIWLGIFCYIFEFVVWLAFLSLVPLSIGVMLGCINIVVIMLAGRLFFNEKLTRNRLIGVVLIAVGVTIVGIGA</sequence>
<keyword evidence="2" id="KW-1003">Cell membrane</keyword>
<dbReference type="GO" id="GO:0009245">
    <property type="term" value="P:lipid A biosynthetic process"/>
    <property type="evidence" value="ECO:0007669"/>
    <property type="project" value="UniProtKB-KW"/>
</dbReference>
<dbReference type="GeneID" id="92795870"/>
<reference evidence="18" key="3">
    <citation type="submission" date="2017-12" db="EMBL/GenBank/DDBJ databases">
        <title>FDA dAtabase for Regulatory Grade micrObial Sequences (FDA-ARGOS): Supporting development and validation of Infectious Disease Dx tests.</title>
        <authorList>
            <person name="Hoffmann M."/>
            <person name="Allard M."/>
            <person name="Evans P."/>
            <person name="Brown E."/>
            <person name="Tallon L."/>
            <person name="Sadzewicz L."/>
            <person name="Sengamalay N."/>
            <person name="Ott S."/>
            <person name="Godinez A."/>
            <person name="Nagaraj S."/>
            <person name="Vavikolanu K."/>
            <person name="Aluvathingal J."/>
            <person name="Nadendla S."/>
            <person name="Sichtig H."/>
        </authorList>
    </citation>
    <scope>NUCLEOTIDE SEQUENCE [LARGE SCALE GENOMIC DNA]</scope>
    <source>
        <strain evidence="18">FDAARGOS_129</strain>
    </source>
</reference>
<feature type="transmembrane region" description="Helical" evidence="11">
    <location>
        <begin position="100"/>
        <end position="118"/>
    </location>
</feature>
<evidence type="ECO:0000313" key="18">
    <source>
        <dbReference type="Proteomes" id="UP000237921"/>
    </source>
</evidence>
<keyword evidence="6 11" id="KW-0812">Transmembrane</keyword>
<comment type="subcellular location">
    <subcellularLocation>
        <location evidence="1">Cell membrane</location>
        <topology evidence="1">Multi-pass membrane protein</topology>
    </subcellularLocation>
</comment>
<feature type="transmembrane region" description="Helical" evidence="11">
    <location>
        <begin position="71"/>
        <end position="93"/>
    </location>
</feature>
<dbReference type="Proteomes" id="UP000194767">
    <property type="component" value="Unassembled WGS sequence"/>
</dbReference>
<evidence type="ECO:0000313" key="16">
    <source>
        <dbReference type="Proteomes" id="UP000027208"/>
    </source>
</evidence>
<keyword evidence="4" id="KW-0997">Cell inner membrane</keyword>
<gene>
    <name evidence="14" type="ORF">AE32_01343</name>
    <name evidence="13" type="ORF">AL533_10435</name>
    <name evidence="15" type="ORF">B9X58_16420</name>
</gene>
<evidence type="ECO:0000256" key="10">
    <source>
        <dbReference type="ARBA" id="ARBA00023136"/>
    </source>
</evidence>
<keyword evidence="9" id="KW-0443">Lipid metabolism</keyword>
<dbReference type="SUPFAM" id="SSF103481">
    <property type="entry name" value="Multidrug resistance efflux transporter EmrE"/>
    <property type="match status" value="1"/>
</dbReference>
<dbReference type="PANTHER" id="PTHR30561">
    <property type="entry name" value="SMR FAMILY PROTON-DEPENDENT DRUG EFFLUX TRANSPORTER SUGE"/>
    <property type="match status" value="1"/>
</dbReference>
<dbReference type="Proteomes" id="UP000027208">
    <property type="component" value="Unassembled WGS sequence"/>
</dbReference>
<dbReference type="EMBL" id="JMUI01000003">
    <property type="protein sequence ID" value="KDM57232.1"/>
    <property type="molecule type" value="Genomic_DNA"/>
</dbReference>
<feature type="domain" description="EamA" evidence="12">
    <location>
        <begin position="5"/>
        <end position="115"/>
    </location>
</feature>
<dbReference type="Pfam" id="PF00892">
    <property type="entry name" value="EamA"/>
    <property type="match status" value="1"/>
</dbReference>
<evidence type="ECO:0000313" key="15">
    <source>
        <dbReference type="EMBL" id="OTL94518.1"/>
    </source>
</evidence>
<dbReference type="RefSeq" id="WP_002048441.1">
    <property type="nucleotide sequence ID" value="NZ_BBSR01000001.1"/>
</dbReference>
<evidence type="ECO:0000313" key="17">
    <source>
        <dbReference type="Proteomes" id="UP000194767"/>
    </source>
</evidence>
<keyword evidence="8 11" id="KW-1133">Transmembrane helix</keyword>
<reference evidence="13" key="4">
    <citation type="submission" date="2017-12" db="EMBL/GenBank/DDBJ databases">
        <title>FDA dAtabase for Regulatory Grade micrObial Sequences (FDA-ARGOS): Supporting development and validation of Infectious Disease Dx tests.</title>
        <authorList>
            <person name="Campos J."/>
            <person name="Goldberg B."/>
            <person name="Tallon L."/>
            <person name="Sadzewicz L."/>
            <person name="Sengamalay N."/>
            <person name="Ott S."/>
            <person name="Godinez A."/>
            <person name="Nagaraj S."/>
            <person name="Vavikolanu K."/>
            <person name="Aluvathingal J."/>
            <person name="Nadendla S."/>
            <person name="Nandy P."/>
            <person name="Hobson J."/>
            <person name="Sichtig H."/>
        </authorList>
    </citation>
    <scope>NUCLEOTIDE SEQUENCE</scope>
    <source>
        <strain evidence="13">FDAARGOS_129</strain>
    </source>
</reference>
<dbReference type="InterPro" id="IPR000620">
    <property type="entry name" value="EamA_dom"/>
</dbReference>
<evidence type="ECO:0000256" key="3">
    <source>
        <dbReference type="ARBA" id="ARBA00022516"/>
    </source>
</evidence>
<evidence type="ECO:0000259" key="12">
    <source>
        <dbReference type="Pfam" id="PF00892"/>
    </source>
</evidence>
<dbReference type="AlphaFoldDB" id="A0A1V0YTE3"/>
<keyword evidence="5" id="KW-0441">Lipid A biosynthesis</keyword>
<dbReference type="EMBL" id="CP014019">
    <property type="protein sequence ID" value="AVF44777.1"/>
    <property type="molecule type" value="Genomic_DNA"/>
</dbReference>
<accession>A0A1V0YTE3</accession>
<evidence type="ECO:0000256" key="5">
    <source>
        <dbReference type="ARBA" id="ARBA00022556"/>
    </source>
</evidence>
<evidence type="ECO:0000313" key="14">
    <source>
        <dbReference type="EMBL" id="KDM57232.1"/>
    </source>
</evidence>
<dbReference type="PANTHER" id="PTHR30561:SF9">
    <property type="entry name" value="4-AMINO-4-DEOXY-L-ARABINOSE-PHOSPHOUNDECAPRENOL FLIPPASE SUBUNIT ARNF-RELATED"/>
    <property type="match status" value="1"/>
</dbReference>
<evidence type="ECO:0000256" key="2">
    <source>
        <dbReference type="ARBA" id="ARBA00022475"/>
    </source>
</evidence>
<keyword evidence="10 11" id="KW-0472">Membrane</keyword>
<evidence type="ECO:0000256" key="8">
    <source>
        <dbReference type="ARBA" id="ARBA00022989"/>
    </source>
</evidence>
<evidence type="ECO:0000313" key="13">
    <source>
        <dbReference type="EMBL" id="AVF44777.1"/>
    </source>
</evidence>
<reference evidence="14 16" key="1">
    <citation type="submission" date="2014-04" db="EMBL/GenBank/DDBJ databases">
        <title>The Genome Sequence of Acinetobacter baumanii BIDMC 57.</title>
        <authorList>
            <consortium name="The Broad Institute Genomics Platform"/>
            <consortium name="The Broad Institute Genome Sequencing Center for Infectious Disease"/>
            <person name="Murphy C."/>
            <person name="Cosimi L."/>
            <person name="Cerqueira G."/>
            <person name="Feldgarden M."/>
            <person name="Earl A."/>
            <person name="Spencer M.D."/>
            <person name="Fodor A."/>
            <person name="Sautter R.L."/>
            <person name="Hung D."/>
            <person name="Onderdonk A.B."/>
            <person name="Ernst C."/>
            <person name="Delaney M."/>
            <person name="DuBois A."/>
            <person name="Young S.K."/>
            <person name="Zeng Q."/>
            <person name="Gargeya S."/>
            <person name="Abouelleil A."/>
            <person name="Alvarado L."/>
            <person name="Chapman S.B."/>
            <person name="Gainer-Dewar J."/>
            <person name="Goldberg J."/>
            <person name="Griggs A."/>
            <person name="Gujja S."/>
            <person name="Hansen M."/>
            <person name="Howarth C."/>
            <person name="Imamovic A."/>
            <person name="Larimer J."/>
            <person name="Pearson M."/>
            <person name="Poon T.W."/>
            <person name="Priest M."/>
            <person name="Roberts A."/>
            <person name="Saif S."/>
            <person name="Shea T."/>
            <person name="Sykes S."/>
            <person name="Wortman J."/>
            <person name="Nusbaum C."/>
            <person name="Birren B."/>
        </authorList>
    </citation>
    <scope>NUCLEOTIDE SEQUENCE [LARGE SCALE GENOMIC DNA]</scope>
    <source>
        <strain evidence="14 16">BIDMC 57</strain>
    </source>
</reference>
<feature type="transmembrane region" description="Helical" evidence="11">
    <location>
        <begin position="6"/>
        <end position="26"/>
    </location>
</feature>
<dbReference type="InterPro" id="IPR037185">
    <property type="entry name" value="EmrE-like"/>
</dbReference>
<dbReference type="Proteomes" id="UP000237921">
    <property type="component" value="Chromosome"/>
</dbReference>
<evidence type="ECO:0000256" key="11">
    <source>
        <dbReference type="SAM" id="Phobius"/>
    </source>
</evidence>
<dbReference type="STRING" id="106654.B7L44_13445"/>
<dbReference type="Gene3D" id="1.10.3730.20">
    <property type="match status" value="1"/>
</dbReference>
<keyword evidence="7" id="KW-0448">Lipopolysaccharide biosynthesis</keyword>
<organism evidence="15 17">
    <name type="scientific">Acinetobacter nosocomialis</name>
    <dbReference type="NCBI Taxonomy" id="106654"/>
    <lineage>
        <taxon>Bacteria</taxon>
        <taxon>Pseudomonadati</taxon>
        <taxon>Pseudomonadota</taxon>
        <taxon>Gammaproteobacteria</taxon>
        <taxon>Moraxellales</taxon>
        <taxon>Moraxellaceae</taxon>
        <taxon>Acinetobacter</taxon>
        <taxon>Acinetobacter calcoaceticus/baumannii complex</taxon>
    </lineage>
</organism>
<name>A0A1V0YTE3_ACINO</name>
<feature type="transmembrane region" description="Helical" evidence="11">
    <location>
        <begin position="47"/>
        <end position="65"/>
    </location>
</feature>
<dbReference type="InterPro" id="IPR000390">
    <property type="entry name" value="Small_drug/metabolite_transptr"/>
</dbReference>
<evidence type="ECO:0000256" key="6">
    <source>
        <dbReference type="ARBA" id="ARBA00022692"/>
    </source>
</evidence>
<accession>A0A334RGF7</accession>
<evidence type="ECO:0000256" key="9">
    <source>
        <dbReference type="ARBA" id="ARBA00023098"/>
    </source>
</evidence>
<dbReference type="GO" id="GO:0005886">
    <property type="term" value="C:plasma membrane"/>
    <property type="evidence" value="ECO:0007669"/>
    <property type="project" value="UniProtKB-SubCell"/>
</dbReference>
<evidence type="ECO:0000256" key="1">
    <source>
        <dbReference type="ARBA" id="ARBA00004651"/>
    </source>
</evidence>
<protein>
    <recommendedName>
        <fullName evidence="12">EamA domain-containing protein</fullName>
    </recommendedName>
</protein>